<reference evidence="2 3" key="1">
    <citation type="journal article" date="2024" name="Science">
        <title>Giant polyketide synthase enzymes in the biosynthesis of giant marine polyether toxins.</title>
        <authorList>
            <person name="Fallon T.R."/>
            <person name="Shende V.V."/>
            <person name="Wierzbicki I.H."/>
            <person name="Pendleton A.L."/>
            <person name="Watervoot N.F."/>
            <person name="Auber R.P."/>
            <person name="Gonzalez D.J."/>
            <person name="Wisecaver J.H."/>
            <person name="Moore B.S."/>
        </authorList>
    </citation>
    <scope>NUCLEOTIDE SEQUENCE [LARGE SCALE GENOMIC DNA]</scope>
    <source>
        <strain evidence="2 3">12B1</strain>
    </source>
</reference>
<evidence type="ECO:0008006" key="4">
    <source>
        <dbReference type="Google" id="ProtNLM"/>
    </source>
</evidence>
<gene>
    <name evidence="2" type="ORF">AB1Y20_020423</name>
</gene>
<sequence length="631" mass="69216">MDSLESSLGAAATAQLLSMSDRKQMDARLRELGVAKLGQRAALINTLLQQQLERRTLPAPAVPDRKQPPHAASTSGAEPPGGPRAPQVLFIAHSGYFAGHTFGGATRASLAMLRDARRVCGEALQVVCLAQRPMPERMAFQLGTQRLGSHMWEGIPILIGGERQLSAVLEGRRYHAVVSLSIEASLLKLAASVNALRRYAMAHNYYLPPFGPFRRFAVATGHLQLLQQMDALLCPCEHHCAYLRRWAQFEISCFPLYAADYQYFHTRRADGSLALPAAMRPWEAAHEYVTLVSPSPEKGLAVLLTLARMLPDVRFAAVATQWTEEGTRRKLRGVANIAVLEAEADVNVIFRQTKLLLAPSVWQECCPLVVMEAVVRGIPCVSSDWGGLPEANPNPTLRVRATLAYDHARGVLHHGLTNEELEEALAKAPMRDDEAPEPTARLKAVALAVDEEATEDEARPFADLVRWLLDDEAALRRESERSRRSFVEFATRRQGEFARMLQSLAATDVGHEGGGVHERARRAGFDLVQLVEEDLRRDALATEAIVRERMEAIDPPAAFQVVHKPMVYLRAAPSLEAEIVGAALAGMLILMDAQLDGWVRTADPVSKTGRHAWGLVDGAGIGLGCLLKRAS</sequence>
<feature type="region of interest" description="Disordered" evidence="1">
    <location>
        <begin position="58"/>
        <end position="84"/>
    </location>
</feature>
<dbReference type="SUPFAM" id="SSF53756">
    <property type="entry name" value="UDP-Glycosyltransferase/glycogen phosphorylase"/>
    <property type="match status" value="1"/>
</dbReference>
<comment type="caution">
    <text evidence="2">The sequence shown here is derived from an EMBL/GenBank/DDBJ whole genome shotgun (WGS) entry which is preliminary data.</text>
</comment>
<dbReference type="Pfam" id="PF13692">
    <property type="entry name" value="Glyco_trans_1_4"/>
    <property type="match status" value="1"/>
</dbReference>
<dbReference type="Gene3D" id="3.40.50.2000">
    <property type="entry name" value="Glycogen Phosphorylase B"/>
    <property type="match status" value="1"/>
</dbReference>
<name>A0AB34JTK5_PRYPA</name>
<proteinExistence type="predicted"/>
<dbReference type="EMBL" id="JBGBPQ010000004">
    <property type="protein sequence ID" value="KAL1525569.1"/>
    <property type="molecule type" value="Genomic_DNA"/>
</dbReference>
<accession>A0AB34JTK5</accession>
<dbReference type="AlphaFoldDB" id="A0AB34JTK5"/>
<protein>
    <recommendedName>
        <fullName evidence="4">SAP domain-containing protein</fullName>
    </recommendedName>
</protein>
<keyword evidence="3" id="KW-1185">Reference proteome</keyword>
<dbReference type="Proteomes" id="UP001515480">
    <property type="component" value="Unassembled WGS sequence"/>
</dbReference>
<evidence type="ECO:0000313" key="3">
    <source>
        <dbReference type="Proteomes" id="UP001515480"/>
    </source>
</evidence>
<evidence type="ECO:0000313" key="2">
    <source>
        <dbReference type="EMBL" id="KAL1525569.1"/>
    </source>
</evidence>
<organism evidence="2 3">
    <name type="scientific">Prymnesium parvum</name>
    <name type="common">Toxic golden alga</name>
    <dbReference type="NCBI Taxonomy" id="97485"/>
    <lineage>
        <taxon>Eukaryota</taxon>
        <taxon>Haptista</taxon>
        <taxon>Haptophyta</taxon>
        <taxon>Prymnesiophyceae</taxon>
        <taxon>Prymnesiales</taxon>
        <taxon>Prymnesiaceae</taxon>
        <taxon>Prymnesium</taxon>
    </lineage>
</organism>
<evidence type="ECO:0000256" key="1">
    <source>
        <dbReference type="SAM" id="MobiDB-lite"/>
    </source>
</evidence>